<dbReference type="InterPro" id="IPR003016">
    <property type="entry name" value="2-oxoA_DH_lipoyl-BS"/>
</dbReference>
<feature type="domain" description="Lipoyl-binding" evidence="6">
    <location>
        <begin position="56"/>
        <end position="138"/>
    </location>
</feature>
<feature type="modified residue" description="N6-lipoyllysine" evidence="4">
    <location>
        <position position="97"/>
    </location>
</feature>
<comment type="cofactor">
    <cofactor evidence="5">
        <name>(R)-lipoate</name>
        <dbReference type="ChEBI" id="CHEBI:83088"/>
    </cofactor>
    <text evidence="5">Binds 1 lipoyl cofactor covalently.</text>
</comment>
<reference evidence="8" key="1">
    <citation type="submission" date="2022-11" db="UniProtKB">
        <authorList>
            <consortium name="WormBaseParasite"/>
        </authorList>
    </citation>
    <scope>IDENTIFICATION</scope>
</reference>
<dbReference type="GO" id="GO:0009249">
    <property type="term" value="P:protein lipoylation"/>
    <property type="evidence" value="ECO:0007669"/>
    <property type="project" value="TreeGrafter"/>
</dbReference>
<evidence type="ECO:0000256" key="1">
    <source>
        <dbReference type="ARBA" id="ARBA00009249"/>
    </source>
</evidence>
<evidence type="ECO:0000313" key="7">
    <source>
        <dbReference type="Proteomes" id="UP000887566"/>
    </source>
</evidence>
<name>A0A914X354_9BILA</name>
<dbReference type="Pfam" id="PF01597">
    <property type="entry name" value="GCV_H"/>
    <property type="match status" value="1"/>
</dbReference>
<dbReference type="InterPro" id="IPR000089">
    <property type="entry name" value="Biotin_lipoyl"/>
</dbReference>
<evidence type="ECO:0000259" key="6">
    <source>
        <dbReference type="PROSITE" id="PS50968"/>
    </source>
</evidence>
<dbReference type="HAMAP" id="MF_00272">
    <property type="entry name" value="GcvH"/>
    <property type="match status" value="1"/>
</dbReference>
<dbReference type="NCBIfam" id="TIGR00527">
    <property type="entry name" value="gcvH"/>
    <property type="match status" value="1"/>
</dbReference>
<dbReference type="Proteomes" id="UP000887566">
    <property type="component" value="Unplaced"/>
</dbReference>
<dbReference type="WBParaSite" id="PSAMB.scaffold5838size10769.g27393.t1">
    <property type="protein sequence ID" value="PSAMB.scaffold5838size10769.g27393.t1"/>
    <property type="gene ID" value="PSAMB.scaffold5838size10769.g27393"/>
</dbReference>
<comment type="similarity">
    <text evidence="1 5">Belongs to the GcvH family.</text>
</comment>
<evidence type="ECO:0000256" key="4">
    <source>
        <dbReference type="PIRSR" id="PIRSR617453-50"/>
    </source>
</evidence>
<evidence type="ECO:0000313" key="8">
    <source>
        <dbReference type="WBParaSite" id="PSAMB.scaffold5838size10769.g27393.t1"/>
    </source>
</evidence>
<keyword evidence="7" id="KW-1185">Reference proteome</keyword>
<dbReference type="GO" id="GO:0005960">
    <property type="term" value="C:glycine cleavage complex"/>
    <property type="evidence" value="ECO:0007669"/>
    <property type="project" value="UniProtKB-UniRule"/>
</dbReference>
<keyword evidence="3 5" id="KW-0809">Transit peptide</keyword>
<dbReference type="InterPro" id="IPR033753">
    <property type="entry name" value="GCV_H/Fam206"/>
</dbReference>
<keyword evidence="2 4" id="KW-0450">Lipoyl</keyword>
<comment type="function">
    <text evidence="5">The H protein shuttles the methylamine group of glycine from the P protein to the T protein.</text>
</comment>
<proteinExistence type="inferred from homology"/>
<dbReference type="NCBIfam" id="NF002270">
    <property type="entry name" value="PRK01202.1"/>
    <property type="match status" value="1"/>
</dbReference>
<keyword evidence="5" id="KW-0496">Mitochondrion</keyword>
<evidence type="ECO:0000256" key="3">
    <source>
        <dbReference type="ARBA" id="ARBA00022946"/>
    </source>
</evidence>
<dbReference type="InterPro" id="IPR002930">
    <property type="entry name" value="GCV_H"/>
</dbReference>
<dbReference type="InterPro" id="IPR017453">
    <property type="entry name" value="GCV_H_sub"/>
</dbReference>
<sequence length="164" mass="18037">MQAAAACRTLSRTLVLVARNSRPSHTTVRSLSFAQPLSSQRLYTEKHEWVSVNGKIGTVGISQHAQEALGDIVYAELPEVGAKLQKDDSAGALESVKAASDVYSPVSGKVTERNEAVEKEPGLINKFVYEKGWLFKLELEDPSELKSLMDDAAYEKFLKSQESH</sequence>
<dbReference type="PANTHER" id="PTHR11715:SF3">
    <property type="entry name" value="GLYCINE CLEAVAGE SYSTEM H PROTEIN-RELATED"/>
    <property type="match status" value="1"/>
</dbReference>
<dbReference type="CDD" id="cd06848">
    <property type="entry name" value="GCS_H"/>
    <property type="match status" value="1"/>
</dbReference>
<dbReference type="PROSITE" id="PS00189">
    <property type="entry name" value="LIPOYL"/>
    <property type="match status" value="1"/>
</dbReference>
<dbReference type="AlphaFoldDB" id="A0A914X354"/>
<dbReference type="PANTHER" id="PTHR11715">
    <property type="entry name" value="GLYCINE CLEAVAGE SYSTEM H PROTEIN"/>
    <property type="match status" value="1"/>
</dbReference>
<dbReference type="Gene3D" id="2.40.50.100">
    <property type="match status" value="1"/>
</dbReference>
<dbReference type="InterPro" id="IPR011053">
    <property type="entry name" value="Single_hybrid_motif"/>
</dbReference>
<comment type="subunit">
    <text evidence="5">The glycine cleavage system is composed of four proteins: P, T, L and H.</text>
</comment>
<accession>A0A914X354</accession>
<comment type="subcellular location">
    <subcellularLocation>
        <location evidence="5">Mitochondrion</location>
    </subcellularLocation>
</comment>
<organism evidence="7 8">
    <name type="scientific">Plectus sambesii</name>
    <dbReference type="NCBI Taxonomy" id="2011161"/>
    <lineage>
        <taxon>Eukaryota</taxon>
        <taxon>Metazoa</taxon>
        <taxon>Ecdysozoa</taxon>
        <taxon>Nematoda</taxon>
        <taxon>Chromadorea</taxon>
        <taxon>Plectida</taxon>
        <taxon>Plectina</taxon>
        <taxon>Plectoidea</taxon>
        <taxon>Plectidae</taxon>
        <taxon>Plectus</taxon>
    </lineage>
</organism>
<dbReference type="SUPFAM" id="SSF51230">
    <property type="entry name" value="Single hybrid motif"/>
    <property type="match status" value="1"/>
</dbReference>
<evidence type="ECO:0000256" key="2">
    <source>
        <dbReference type="ARBA" id="ARBA00022823"/>
    </source>
</evidence>
<evidence type="ECO:0000256" key="5">
    <source>
        <dbReference type="RuleBase" id="RU364055"/>
    </source>
</evidence>
<dbReference type="GO" id="GO:0005739">
    <property type="term" value="C:mitochondrion"/>
    <property type="evidence" value="ECO:0007669"/>
    <property type="project" value="UniProtKB-SubCell"/>
</dbReference>
<dbReference type="PROSITE" id="PS50968">
    <property type="entry name" value="BIOTINYL_LIPOYL"/>
    <property type="match status" value="1"/>
</dbReference>
<protein>
    <recommendedName>
        <fullName evidence="5">Glycine cleavage system H protein</fullName>
    </recommendedName>
</protein>
<dbReference type="GO" id="GO:0019464">
    <property type="term" value="P:glycine decarboxylation via glycine cleavage system"/>
    <property type="evidence" value="ECO:0007669"/>
    <property type="project" value="UniProtKB-UniRule"/>
</dbReference>